<dbReference type="Proteomes" id="UP000191008">
    <property type="component" value="Unassembled WGS sequence"/>
</dbReference>
<evidence type="ECO:0000313" key="1">
    <source>
        <dbReference type="EMBL" id="OOV40177.1"/>
    </source>
</evidence>
<reference evidence="1 2" key="1">
    <citation type="submission" date="2017-02" db="EMBL/GenBank/DDBJ databases">
        <title>Comparative genomic analysis of Brazilian Leptospira kirschneri strains of different serogroups.</title>
        <authorList>
            <person name="Moreno L.Z."/>
            <person name="Miraglia F."/>
            <person name="Kremer F.S."/>
            <person name="Eslabao M.R."/>
            <person name="Lilenbaum W."/>
            <person name="Dellagostin O.A."/>
            <person name="Moreno A.M."/>
        </authorList>
    </citation>
    <scope>NUCLEOTIDE SEQUENCE [LARGE SCALE GENOMIC DNA]</scope>
    <source>
        <strain evidence="1 2">M110/06</strain>
    </source>
</reference>
<name>A0A1T1DH73_9LEPT</name>
<evidence type="ECO:0000313" key="2">
    <source>
        <dbReference type="Proteomes" id="UP000191008"/>
    </source>
</evidence>
<organism evidence="1 2">
    <name type="scientific">Leptospira kirschneri serovar Pomona</name>
    <dbReference type="NCBI Taxonomy" id="561005"/>
    <lineage>
        <taxon>Bacteria</taxon>
        <taxon>Pseudomonadati</taxon>
        <taxon>Spirochaetota</taxon>
        <taxon>Spirochaetia</taxon>
        <taxon>Leptospirales</taxon>
        <taxon>Leptospiraceae</taxon>
        <taxon>Leptospira</taxon>
    </lineage>
</organism>
<dbReference type="RefSeq" id="WP_082293421.1">
    <property type="nucleotide sequence ID" value="NZ_MVIT01000077.1"/>
</dbReference>
<sequence length="137" mass="16111">MEDSKNNIIQIQIAESFMKKNTKNRFLEILRKKDRANLRKFISKENYIDWINIYTAPFEERSKIFKKYNITDFTLVFILSESITFNEKILHLGNAIEEIVGREITSIISIIPGKLALYESESEFSGFILSEPWLPKN</sequence>
<protein>
    <submittedName>
        <fullName evidence="1">Uncharacterized protein</fullName>
    </submittedName>
</protein>
<gene>
    <name evidence="1" type="ORF">B1J93_17660</name>
</gene>
<comment type="caution">
    <text evidence="1">The sequence shown here is derived from an EMBL/GenBank/DDBJ whole genome shotgun (WGS) entry which is preliminary data.</text>
</comment>
<dbReference type="EMBL" id="MVIT01000077">
    <property type="protein sequence ID" value="OOV40177.1"/>
    <property type="molecule type" value="Genomic_DNA"/>
</dbReference>
<accession>A0A1T1DH73</accession>
<proteinExistence type="predicted"/>
<dbReference type="AlphaFoldDB" id="A0A1T1DH73"/>